<dbReference type="AlphaFoldDB" id="W1PMG8"/>
<evidence type="ECO:0000313" key="2">
    <source>
        <dbReference type="Proteomes" id="UP000017836"/>
    </source>
</evidence>
<sequence>MASTSRGWKEILTLDSIIVCRDTRSFKAVLYTSSRWLGKLATWKPGDSQRVLKKWVTHHFHITLEDCPALPVHEYRDTLKHSHFLVNAN</sequence>
<evidence type="ECO:0000313" key="1">
    <source>
        <dbReference type="EMBL" id="ERN09238.1"/>
    </source>
</evidence>
<dbReference type="HOGENOM" id="CLU_2457818_0_0_1"/>
<gene>
    <name evidence="1" type="ORF">AMTR_s00149p00016960</name>
</gene>
<dbReference type="Proteomes" id="UP000017836">
    <property type="component" value="Unassembled WGS sequence"/>
</dbReference>
<dbReference type="EMBL" id="KI393016">
    <property type="protein sequence ID" value="ERN09238.1"/>
    <property type="molecule type" value="Genomic_DNA"/>
</dbReference>
<keyword evidence="2" id="KW-1185">Reference proteome</keyword>
<dbReference type="Gramene" id="ERN09238">
    <property type="protein sequence ID" value="ERN09238"/>
    <property type="gene ID" value="AMTR_s00149p00016960"/>
</dbReference>
<organism evidence="1 2">
    <name type="scientific">Amborella trichopoda</name>
    <dbReference type="NCBI Taxonomy" id="13333"/>
    <lineage>
        <taxon>Eukaryota</taxon>
        <taxon>Viridiplantae</taxon>
        <taxon>Streptophyta</taxon>
        <taxon>Embryophyta</taxon>
        <taxon>Tracheophyta</taxon>
        <taxon>Spermatophyta</taxon>
        <taxon>Magnoliopsida</taxon>
        <taxon>Amborellales</taxon>
        <taxon>Amborellaceae</taxon>
        <taxon>Amborella</taxon>
    </lineage>
</organism>
<name>W1PMG8_AMBTC</name>
<accession>W1PMG8</accession>
<reference evidence="2" key="1">
    <citation type="journal article" date="2013" name="Science">
        <title>The Amborella genome and the evolution of flowering plants.</title>
        <authorList>
            <consortium name="Amborella Genome Project"/>
        </authorList>
    </citation>
    <scope>NUCLEOTIDE SEQUENCE [LARGE SCALE GENOMIC DNA]</scope>
</reference>
<proteinExistence type="predicted"/>
<protein>
    <submittedName>
        <fullName evidence="1">Uncharacterized protein</fullName>
    </submittedName>
</protein>